<keyword evidence="1" id="KW-0732">Signal</keyword>
<dbReference type="InterPro" id="IPR038706">
    <property type="entry name" value="Type_VI_SciN-like_sf"/>
</dbReference>
<evidence type="ECO:0000313" key="2">
    <source>
        <dbReference type="EMBL" id="ANY85933.1"/>
    </source>
</evidence>
<dbReference type="EMBL" id="CP016634">
    <property type="protein sequence ID" value="ANY85933.1"/>
    <property type="molecule type" value="Genomic_DNA"/>
</dbReference>
<evidence type="ECO:0000256" key="1">
    <source>
        <dbReference type="SAM" id="SignalP"/>
    </source>
</evidence>
<keyword evidence="2" id="KW-0449">Lipoprotein</keyword>
<accession>A0A1B2F1A1</accession>
<protein>
    <submittedName>
        <fullName evidence="2">Type VI secretion lipoprotein</fullName>
    </submittedName>
</protein>
<dbReference type="RefSeq" id="WP_070091655.1">
    <property type="nucleotide sequence ID" value="NZ_CP016634.1"/>
</dbReference>
<reference evidence="2" key="1">
    <citation type="submission" date="2016-07" db="EMBL/GenBank/DDBJ databases">
        <title>New class B carbapenemase carried by novel plasmid in Pseudomonas putida enviromental strain in eastern Amazonia.</title>
        <authorList>
            <person name="Souza C.O."/>
            <person name="Lima K.V."/>
            <person name="Brasiliense D.M."/>
            <person name="Perez-Chaparro P.J."/>
            <person name="Mamizuka E.M."/>
            <person name="Lima M.O."/>
            <person name="Lima L.N."/>
            <person name="McCulloch J.A."/>
        </authorList>
    </citation>
    <scope>NUCLEOTIDE SEQUENCE [LARGE SCALE GENOMIC DNA]</scope>
    <source>
        <strain evidence="2">IEC33019</strain>
    </source>
</reference>
<dbReference type="AlphaFoldDB" id="A0A1B2F1A1"/>
<name>A0A1B2F1A1_PSEPU</name>
<sequence>MMRPIRWLVLLGAACLSSACSLNEAQRQKLLQESPPWYAEAGIVVNVKTEPTLNAWKGLANSVSLLILQARDKHTLNTLVASEQPIRALFSGAALPPEILAIDRFTALPGQQATLHVNRVENARYVAVIAGYYPVPGAQQAAVVAVPVEIKRSWFGWKVAIETLRFSTLWGERALVKLEGAQNLLPASSDRQEDEQ</sequence>
<dbReference type="PROSITE" id="PS51257">
    <property type="entry name" value="PROKAR_LIPOPROTEIN"/>
    <property type="match status" value="1"/>
</dbReference>
<gene>
    <name evidence="2" type="ORF">IEC33019_0329</name>
</gene>
<dbReference type="Gene3D" id="2.60.40.4150">
    <property type="entry name" value="Type VI secretion system, lipoprotein SciN"/>
    <property type="match status" value="1"/>
</dbReference>
<dbReference type="InterPro" id="IPR017734">
    <property type="entry name" value="T6SS_SciN"/>
</dbReference>
<feature type="signal peptide" evidence="1">
    <location>
        <begin position="1"/>
        <end position="25"/>
    </location>
</feature>
<feature type="chain" id="PRO_5008536498" evidence="1">
    <location>
        <begin position="26"/>
        <end position="196"/>
    </location>
</feature>
<organism evidence="2">
    <name type="scientific">Pseudomonas putida</name>
    <name type="common">Arthrobacter siderocapsulatus</name>
    <dbReference type="NCBI Taxonomy" id="303"/>
    <lineage>
        <taxon>Bacteria</taxon>
        <taxon>Pseudomonadati</taxon>
        <taxon>Pseudomonadota</taxon>
        <taxon>Gammaproteobacteria</taxon>
        <taxon>Pseudomonadales</taxon>
        <taxon>Pseudomonadaceae</taxon>
        <taxon>Pseudomonas</taxon>
    </lineage>
</organism>
<proteinExistence type="predicted"/>
<dbReference type="Pfam" id="PF12790">
    <property type="entry name" value="T6SS-SciN"/>
    <property type="match status" value="1"/>
</dbReference>